<organism evidence="1">
    <name type="scientific">Anopheles darlingi</name>
    <name type="common">Mosquito</name>
    <dbReference type="NCBI Taxonomy" id="43151"/>
    <lineage>
        <taxon>Eukaryota</taxon>
        <taxon>Metazoa</taxon>
        <taxon>Ecdysozoa</taxon>
        <taxon>Arthropoda</taxon>
        <taxon>Hexapoda</taxon>
        <taxon>Insecta</taxon>
        <taxon>Pterygota</taxon>
        <taxon>Neoptera</taxon>
        <taxon>Endopterygota</taxon>
        <taxon>Diptera</taxon>
        <taxon>Nematocera</taxon>
        <taxon>Culicoidea</taxon>
        <taxon>Culicidae</taxon>
        <taxon>Anophelinae</taxon>
        <taxon>Anopheles</taxon>
    </lineage>
</organism>
<sequence length="71" mass="7473">MHHCCSGSTKVCTVHAVTLAAIGLVSCVCTPNGWPNRGSGSPVAVSFLSERATANVCWMHHRMVPSLAVHT</sequence>
<protein>
    <submittedName>
        <fullName evidence="1">Putative secreted protein</fullName>
    </submittedName>
</protein>
<dbReference type="AlphaFoldDB" id="A0A2M4D7Y9"/>
<name>A0A2M4D7Y9_ANODA</name>
<reference evidence="1" key="1">
    <citation type="submission" date="2018-01" db="EMBL/GenBank/DDBJ databases">
        <title>An insight into the sialome of Amazonian anophelines.</title>
        <authorList>
            <person name="Ribeiro J.M."/>
            <person name="Scarpassa V."/>
            <person name="Calvo E."/>
        </authorList>
    </citation>
    <scope>NUCLEOTIDE SEQUENCE</scope>
</reference>
<accession>A0A2M4D7Y9</accession>
<proteinExistence type="predicted"/>
<dbReference type="EMBL" id="GGFL01009514">
    <property type="protein sequence ID" value="MBW73692.1"/>
    <property type="molecule type" value="Transcribed_RNA"/>
</dbReference>
<evidence type="ECO:0000313" key="1">
    <source>
        <dbReference type="EMBL" id="MBW73692.1"/>
    </source>
</evidence>